<dbReference type="Proteomes" id="UP001152747">
    <property type="component" value="Unassembled WGS sequence"/>
</dbReference>
<gene>
    <name evidence="3" type="ORF">CAMP_LOCUS6864</name>
    <name evidence="4" type="ORF">CAMP_LOCUS6881</name>
</gene>
<protein>
    <recommendedName>
        <fullName evidence="1">Major sperm protein</fullName>
    </recommendedName>
</protein>
<evidence type="ECO:0000259" key="2">
    <source>
        <dbReference type="PROSITE" id="PS50202"/>
    </source>
</evidence>
<dbReference type="EMBL" id="CANHGI010000003">
    <property type="protein sequence ID" value="CAI5444244.1"/>
    <property type="molecule type" value="Genomic_DNA"/>
</dbReference>
<name>A0A9P1IEF2_9PELO</name>
<accession>A0A9P1IEF2</accession>
<organism evidence="3 5">
    <name type="scientific">Caenorhabditis angaria</name>
    <dbReference type="NCBI Taxonomy" id="860376"/>
    <lineage>
        <taxon>Eukaryota</taxon>
        <taxon>Metazoa</taxon>
        <taxon>Ecdysozoa</taxon>
        <taxon>Nematoda</taxon>
        <taxon>Chromadorea</taxon>
        <taxon>Rhabditida</taxon>
        <taxon>Rhabditina</taxon>
        <taxon>Rhabditomorpha</taxon>
        <taxon>Rhabditoidea</taxon>
        <taxon>Rhabditidae</taxon>
        <taxon>Peloderinae</taxon>
        <taxon>Caenorhabditis</taxon>
    </lineage>
</organism>
<evidence type="ECO:0000313" key="3">
    <source>
        <dbReference type="EMBL" id="CAI5444227.1"/>
    </source>
</evidence>
<comment type="function">
    <text evidence="1">Central component in molecular interactions underlying sperm crawling. Forms an extensive filament system that extends from sperm villipoda, along the leading edge of the pseudopod.</text>
</comment>
<dbReference type="PANTHER" id="PTHR22947">
    <property type="entry name" value="MAJOR SPERM PROTEIN"/>
    <property type="match status" value="1"/>
</dbReference>
<dbReference type="InterPro" id="IPR008962">
    <property type="entry name" value="PapD-like_sf"/>
</dbReference>
<dbReference type="SUPFAM" id="SSF49354">
    <property type="entry name" value="PapD-like"/>
    <property type="match status" value="1"/>
</dbReference>
<dbReference type="AlphaFoldDB" id="A0A9P1IEF2"/>
<comment type="caution">
    <text evidence="3">The sequence shown here is derived from an EMBL/GenBank/DDBJ whole genome shotgun (WGS) entry which is preliminary data.</text>
</comment>
<sequence length="360" mass="40698">MVVEDKLRISETGFGGMMEIPNANIGSDETLRGEELCRNFCEELKIKFDLLDEFSLEVQQQQLDSDNAMEQLISELVKESKRIRLTIEKRVLLAEYLLTKEHVIGSIFEQRTWRKHLEDAIDPDIVKVIWHPIFVIVHFAQIKEQLLEKGKGATKDIITKIVQKMHDKNHSEADEILGKIGKMKTAAGVSAHVSKVFTFMSRGNGKHDEQNILIEYPFIDAQEFLREMDTRPSRGIIAITSELQKYFEKKKLAVDPETCTIPVVGGSSSHKLTNLEGLQLFFKIKSPDSTRLTINPSSGFIDSFGSTNIIITRTPEEDIEIVEPNEENVVIYFAPTSADAIHNFQPAGSITIQVLTDPKT</sequence>
<evidence type="ECO:0000256" key="1">
    <source>
        <dbReference type="RuleBase" id="RU003425"/>
    </source>
</evidence>
<keyword evidence="5" id="KW-1185">Reference proteome</keyword>
<dbReference type="PROSITE" id="PS50202">
    <property type="entry name" value="MSP"/>
    <property type="match status" value="1"/>
</dbReference>
<dbReference type="PANTHER" id="PTHR22947:SF7">
    <property type="entry name" value="MSP DOMAIN-CONTAINING PROTEIN-RELATED"/>
    <property type="match status" value="1"/>
</dbReference>
<dbReference type="Pfam" id="PF00635">
    <property type="entry name" value="Motile_Sperm"/>
    <property type="match status" value="1"/>
</dbReference>
<dbReference type="Gene3D" id="2.60.40.10">
    <property type="entry name" value="Immunoglobulins"/>
    <property type="match status" value="1"/>
</dbReference>
<dbReference type="EMBL" id="CANHGI010000003">
    <property type="protein sequence ID" value="CAI5444227.1"/>
    <property type="molecule type" value="Genomic_DNA"/>
</dbReference>
<reference evidence="3" key="1">
    <citation type="submission" date="2022-11" db="EMBL/GenBank/DDBJ databases">
        <authorList>
            <person name="Kikuchi T."/>
        </authorList>
    </citation>
    <scope>NUCLEOTIDE SEQUENCE</scope>
    <source>
        <strain evidence="3">PS1010</strain>
    </source>
</reference>
<dbReference type="InterPro" id="IPR000535">
    <property type="entry name" value="MSP_dom"/>
</dbReference>
<dbReference type="InterPro" id="IPR051774">
    <property type="entry name" value="Sperm-specific_class_P"/>
</dbReference>
<keyword evidence="1" id="KW-0206">Cytoskeleton</keyword>
<evidence type="ECO:0000313" key="4">
    <source>
        <dbReference type="EMBL" id="CAI5444244.1"/>
    </source>
</evidence>
<evidence type="ECO:0000313" key="5">
    <source>
        <dbReference type="Proteomes" id="UP001152747"/>
    </source>
</evidence>
<feature type="domain" description="MSP" evidence="2">
    <location>
        <begin position="227"/>
        <end position="360"/>
    </location>
</feature>
<keyword evidence="1" id="KW-0963">Cytoplasm</keyword>
<dbReference type="InterPro" id="IPR013783">
    <property type="entry name" value="Ig-like_fold"/>
</dbReference>
<proteinExistence type="predicted"/>